<evidence type="ECO:0000313" key="1">
    <source>
        <dbReference type="EMBL" id="PCG16041.1"/>
    </source>
</evidence>
<reference evidence="1 2" key="1">
    <citation type="submission" date="2017-09" db="EMBL/GenBank/DDBJ databases">
        <title>Sphingomonas adhaesiva DSM 7418, whole genome shotgun sequence.</title>
        <authorList>
            <person name="Feng G."/>
            <person name="Zhu H."/>
        </authorList>
    </citation>
    <scope>NUCLEOTIDE SEQUENCE [LARGE SCALE GENOMIC DNA]</scope>
    <source>
        <strain evidence="1 2">DSM 7418</strain>
    </source>
</reference>
<dbReference type="InterPro" id="IPR010985">
    <property type="entry name" value="Ribbon_hlx_hlx"/>
</dbReference>
<gene>
    <name evidence="1" type="ORF">COA07_03600</name>
</gene>
<evidence type="ECO:0000313" key="2">
    <source>
        <dbReference type="Proteomes" id="UP000218323"/>
    </source>
</evidence>
<name>A0A2A4IBR7_9SPHN</name>
<dbReference type="AlphaFoldDB" id="A0A2A4IBR7"/>
<keyword evidence="2" id="KW-1185">Reference proteome</keyword>
<dbReference type="Proteomes" id="UP000218323">
    <property type="component" value="Unassembled WGS sequence"/>
</dbReference>
<proteinExistence type="predicted"/>
<dbReference type="GO" id="GO:0006355">
    <property type="term" value="P:regulation of DNA-templated transcription"/>
    <property type="evidence" value="ECO:0007669"/>
    <property type="project" value="InterPro"/>
</dbReference>
<dbReference type="SUPFAM" id="SSF47598">
    <property type="entry name" value="Ribbon-helix-helix"/>
    <property type="match status" value="1"/>
</dbReference>
<comment type="caution">
    <text evidence="1">The sequence shown here is derived from an EMBL/GenBank/DDBJ whole genome shotgun (WGS) entry which is preliminary data.</text>
</comment>
<protein>
    <submittedName>
        <fullName evidence="1">Uncharacterized protein</fullName>
    </submittedName>
</protein>
<sequence length="168" mass="17648">MLGTKPLASLTSGLLARKGQARPAMRRQGASLTALSHAGEELGWNDMGTAPAVPEPLPLVLEERAQLQAALVVEDEVAPASEAPVAAPVVAAAPLPLPLPVSGRKAAFTLRLDRERHLRLRLAAAVRGQSAQQLVTHALDALIATMPEVEALRAQLPDDGHQPIVRGD</sequence>
<accession>A0A2A4IBR7</accession>
<dbReference type="RefSeq" id="WP_066713304.1">
    <property type="nucleotide sequence ID" value="NZ_JBHIWA010000052.1"/>
</dbReference>
<dbReference type="EMBL" id="NWVC01000001">
    <property type="protein sequence ID" value="PCG16041.1"/>
    <property type="molecule type" value="Genomic_DNA"/>
</dbReference>
<organism evidence="1 2">
    <name type="scientific">Sphingomonas adhaesiva</name>
    <dbReference type="NCBI Taxonomy" id="28212"/>
    <lineage>
        <taxon>Bacteria</taxon>
        <taxon>Pseudomonadati</taxon>
        <taxon>Pseudomonadota</taxon>
        <taxon>Alphaproteobacteria</taxon>
        <taxon>Sphingomonadales</taxon>
        <taxon>Sphingomonadaceae</taxon>
        <taxon>Sphingomonas</taxon>
    </lineage>
</organism>